<organism evidence="1">
    <name type="scientific">sediment metagenome</name>
    <dbReference type="NCBI Taxonomy" id="749907"/>
    <lineage>
        <taxon>unclassified sequences</taxon>
        <taxon>metagenomes</taxon>
        <taxon>ecological metagenomes</taxon>
    </lineage>
</organism>
<accession>D9PGH5</accession>
<comment type="caution">
    <text evidence="1">The sequence shown here is derived from an EMBL/GenBank/DDBJ whole genome shotgun (WGS) entry which is preliminary data.</text>
</comment>
<evidence type="ECO:0000313" key="1">
    <source>
        <dbReference type="EMBL" id="EFK97343.1"/>
    </source>
</evidence>
<protein>
    <submittedName>
        <fullName evidence="1">Uncharacterized protein</fullName>
    </submittedName>
</protein>
<gene>
    <name evidence="1" type="ORF">LDC_0622</name>
</gene>
<reference evidence="1" key="1">
    <citation type="submission" date="2010-07" db="EMBL/GenBank/DDBJ databases">
        <authorList>
            <consortium name="CONSOLIDER consortium CSD2007-00005"/>
            <person name="Guazzaroni M.-E."/>
            <person name="Richter M."/>
            <person name="Garcia-Salamanca A."/>
            <person name="Yarza P."/>
            <person name="Ferrer M."/>
        </authorList>
    </citation>
    <scope>NUCLEOTIDE SEQUENCE</scope>
</reference>
<name>D9PGH5_9ZZZZ</name>
<sequence>MLSLVLSANMISNHITEAQALFKFSITFIYLSLENGNLQRDFKLSSSIQTITISFEIFHGNFNSLLDNVKKLFCIVLFKVVKEKVYIKIKMTIDKTTLRTDLFLKILEKFIIS</sequence>
<proteinExistence type="predicted"/>
<dbReference type="AlphaFoldDB" id="D9PGH5"/>
<reference evidence="1" key="2">
    <citation type="journal article" date="2011" name="Microb. Ecol.">
        <title>Taxonomic and Functional Metagenomic Profiling of the Microbial Community in the Anoxic Sediment of a Sub-saline Shallow Lake (Laguna de Carrizo, Central Spain).</title>
        <authorList>
            <person name="Ferrer M."/>
            <person name="Guazzaroni M.E."/>
            <person name="Richter M."/>
            <person name="Garcia-Salamanca A."/>
            <person name="Yarza P."/>
            <person name="Suarez-Suarez A."/>
            <person name="Solano J."/>
            <person name="Alcaide M."/>
            <person name="van Dillewijn P."/>
            <person name="Molina-Henares M.A."/>
            <person name="Lopez-Cortes N."/>
            <person name="Al-Ramahi Y."/>
            <person name="Guerrero C."/>
            <person name="Acosta A."/>
            <person name="de Eugenio L.I."/>
            <person name="Martinez V."/>
            <person name="Marques S."/>
            <person name="Rojo F."/>
            <person name="Santero E."/>
            <person name="Genilloud O."/>
            <person name="Perez-Perez J."/>
            <person name="Rossello-Mora R."/>
            <person name="Ramos J.L."/>
        </authorList>
    </citation>
    <scope>NUCLEOTIDE SEQUENCE</scope>
</reference>
<dbReference type="EMBL" id="ADZX01000244">
    <property type="protein sequence ID" value="EFK97343.1"/>
    <property type="molecule type" value="Genomic_DNA"/>
</dbReference>